<evidence type="ECO:0000313" key="3">
    <source>
        <dbReference type="Proteomes" id="UP000247233"/>
    </source>
</evidence>
<dbReference type="GeneID" id="37060878"/>
<sequence length="106" mass="11861">MTVRRGKGSFKRRRRVYEALRSKQVQIAKRGWNVDAGPQVLLAAIREAGGYWSHATAWCGPRISSRLQQSSRKDVRLQQKRAVTGGLDGCDRGNRKAEGRGAKPNK</sequence>
<name>A0A317X2M0_9EURO</name>
<dbReference type="EMBL" id="MSFL01000001">
    <property type="protein sequence ID" value="PWY92884.1"/>
    <property type="molecule type" value="Genomic_DNA"/>
</dbReference>
<dbReference type="RefSeq" id="XP_025404623.1">
    <property type="nucleotide sequence ID" value="XM_025538641.1"/>
</dbReference>
<reference evidence="2 3" key="1">
    <citation type="submission" date="2016-12" db="EMBL/GenBank/DDBJ databases">
        <title>The genomes of Aspergillus section Nigri reveals drivers in fungal speciation.</title>
        <authorList>
            <consortium name="DOE Joint Genome Institute"/>
            <person name="Vesth T.C."/>
            <person name="Nybo J."/>
            <person name="Theobald S."/>
            <person name="Brandl J."/>
            <person name="Frisvad J.C."/>
            <person name="Nielsen K.F."/>
            <person name="Lyhne E.K."/>
            <person name="Kogle M.E."/>
            <person name="Kuo A."/>
            <person name="Riley R."/>
            <person name="Clum A."/>
            <person name="Nolan M."/>
            <person name="Lipzen A."/>
            <person name="Salamov A."/>
            <person name="Henrissat B."/>
            <person name="Wiebenga A."/>
            <person name="De Vries R.P."/>
            <person name="Grigoriev I.V."/>
            <person name="Mortensen U.H."/>
            <person name="Andersen M.R."/>
            <person name="Baker S.E."/>
        </authorList>
    </citation>
    <scope>NUCLEOTIDE SEQUENCE [LARGE SCALE GENOMIC DNA]</scope>
    <source>
        <strain evidence="2 3">CBS 117.55</strain>
    </source>
</reference>
<evidence type="ECO:0000313" key="2">
    <source>
        <dbReference type="EMBL" id="PWY92884.1"/>
    </source>
</evidence>
<accession>A0A317X2M0</accession>
<feature type="compositionally biased region" description="Basic and acidic residues" evidence="1">
    <location>
        <begin position="89"/>
        <end position="106"/>
    </location>
</feature>
<keyword evidence="3" id="KW-1185">Reference proteome</keyword>
<comment type="caution">
    <text evidence="2">The sequence shown here is derived from an EMBL/GenBank/DDBJ whole genome shotgun (WGS) entry which is preliminary data.</text>
</comment>
<dbReference type="Proteomes" id="UP000247233">
    <property type="component" value="Unassembled WGS sequence"/>
</dbReference>
<feature type="region of interest" description="Disordered" evidence="1">
    <location>
        <begin position="69"/>
        <end position="106"/>
    </location>
</feature>
<proteinExistence type="predicted"/>
<dbReference type="AlphaFoldDB" id="A0A317X2M0"/>
<evidence type="ECO:0000256" key="1">
    <source>
        <dbReference type="SAM" id="MobiDB-lite"/>
    </source>
</evidence>
<organism evidence="2 3">
    <name type="scientific">Aspergillus heteromorphus CBS 117.55</name>
    <dbReference type="NCBI Taxonomy" id="1448321"/>
    <lineage>
        <taxon>Eukaryota</taxon>
        <taxon>Fungi</taxon>
        <taxon>Dikarya</taxon>
        <taxon>Ascomycota</taxon>
        <taxon>Pezizomycotina</taxon>
        <taxon>Eurotiomycetes</taxon>
        <taxon>Eurotiomycetidae</taxon>
        <taxon>Eurotiales</taxon>
        <taxon>Aspergillaceae</taxon>
        <taxon>Aspergillus</taxon>
        <taxon>Aspergillus subgen. Circumdati</taxon>
    </lineage>
</organism>
<protein>
    <submittedName>
        <fullName evidence="2">Uncharacterized protein</fullName>
    </submittedName>
</protein>
<gene>
    <name evidence="2" type="ORF">BO70DRAFT_20807</name>
</gene>
<dbReference type="VEuPathDB" id="FungiDB:BO70DRAFT_20807"/>